<keyword evidence="4 6" id="KW-1133">Transmembrane helix</keyword>
<feature type="transmembrane region" description="Helical" evidence="6">
    <location>
        <begin position="42"/>
        <end position="61"/>
    </location>
</feature>
<evidence type="ECO:0000256" key="4">
    <source>
        <dbReference type="ARBA" id="ARBA00022989"/>
    </source>
</evidence>
<dbReference type="NCBIfam" id="TIGR02900">
    <property type="entry name" value="spore_V_B"/>
    <property type="match status" value="1"/>
</dbReference>
<dbReference type="CDD" id="cd13124">
    <property type="entry name" value="MATE_SpoVB_like"/>
    <property type="match status" value="1"/>
</dbReference>
<feature type="transmembrane region" description="Helical" evidence="6">
    <location>
        <begin position="216"/>
        <end position="237"/>
    </location>
</feature>
<evidence type="ECO:0000256" key="5">
    <source>
        <dbReference type="ARBA" id="ARBA00023136"/>
    </source>
</evidence>
<feature type="transmembrane region" description="Helical" evidence="6">
    <location>
        <begin position="361"/>
        <end position="379"/>
    </location>
</feature>
<keyword evidence="8" id="KW-1185">Reference proteome</keyword>
<dbReference type="InterPro" id="IPR002797">
    <property type="entry name" value="Polysacc_synth"/>
</dbReference>
<evidence type="ECO:0000313" key="8">
    <source>
        <dbReference type="Proteomes" id="UP000779508"/>
    </source>
</evidence>
<keyword evidence="5 6" id="KW-0472">Membrane</keyword>
<sequence length="514" mass="56904">MKKSSFIYGTILLVIVNFLVRSLGFVYKIILSRLIGPEAIGLYQMVFPFLMLLITTTSAGIPSAVSKLVAKENSLNNREGVYKILTISLFIGGTLSLVLSILVSLNMDFIVTKVLKNEAIFYPILFTIPAISLITFASIIRGFFYGLKDMKPPANAQIIEQLFRIIFVLSYLVYKKPSNPVLAATIGIIGVSLGEFFGLIYLIFKFNLRKLNPRRHLIKIYTVSSLKVASSILYISIPITIGRLVSSLIQTASSILIPQRLIIAGYTSSEAIQIFGKITGMAMPLLFLPFTVTSALAINIIPNISEQMAINNMDDVSEQCNLAIKITLLVAIPITIIYTAFGNHLAQLIYNQEDVGSYLSIISYSTIFLCMQHTLSGILHGMGKQIITTINYLLGMVIQLYCTYFLISNPKYGINGFFIGYILSAFVIFALNFITLKRAIKIRLSILQLLIKPTILSSLTALSMLYIYKASYLVTTSNFLSTMVSALLGGILYLLLLSITKTLNIKSIIKEIKG</sequence>
<dbReference type="InterPro" id="IPR050833">
    <property type="entry name" value="Poly_Biosynth_Transport"/>
</dbReference>
<evidence type="ECO:0000256" key="3">
    <source>
        <dbReference type="ARBA" id="ARBA00022692"/>
    </source>
</evidence>
<organism evidence="7 8">
    <name type="scientific">Alkaliphilus flagellatus</name>
    <dbReference type="NCBI Taxonomy" id="2841507"/>
    <lineage>
        <taxon>Bacteria</taxon>
        <taxon>Bacillati</taxon>
        <taxon>Bacillota</taxon>
        <taxon>Clostridia</taxon>
        <taxon>Peptostreptococcales</taxon>
        <taxon>Natronincolaceae</taxon>
        <taxon>Alkaliphilus</taxon>
    </lineage>
</organism>
<dbReference type="PIRSF" id="PIRSF038958">
    <property type="entry name" value="PG_synth_SpoVB"/>
    <property type="match status" value="1"/>
</dbReference>
<feature type="transmembrane region" description="Helical" evidence="6">
    <location>
        <begin position="446"/>
        <end position="467"/>
    </location>
</feature>
<evidence type="ECO:0000313" key="7">
    <source>
        <dbReference type="EMBL" id="MBU5675601.1"/>
    </source>
</evidence>
<dbReference type="PANTHER" id="PTHR30250:SF21">
    <property type="entry name" value="LIPID II FLIPPASE MURJ"/>
    <property type="match status" value="1"/>
</dbReference>
<evidence type="ECO:0000256" key="1">
    <source>
        <dbReference type="ARBA" id="ARBA00004651"/>
    </source>
</evidence>
<accession>A0ABS6G2K2</accession>
<dbReference type="Proteomes" id="UP000779508">
    <property type="component" value="Unassembled WGS sequence"/>
</dbReference>
<dbReference type="InterPro" id="IPR014249">
    <property type="entry name" value="Spore_V_B"/>
</dbReference>
<name>A0ABS6G2K2_9FIRM</name>
<feature type="transmembrane region" description="Helical" evidence="6">
    <location>
        <begin position="278"/>
        <end position="301"/>
    </location>
</feature>
<comment type="caution">
    <text evidence="7">The sequence shown here is derived from an EMBL/GenBank/DDBJ whole genome shotgun (WGS) entry which is preliminary data.</text>
</comment>
<gene>
    <name evidence="7" type="primary">spoVB</name>
    <name evidence="7" type="ORF">KQI88_04150</name>
</gene>
<dbReference type="Pfam" id="PF01943">
    <property type="entry name" value="Polysacc_synt"/>
    <property type="match status" value="1"/>
</dbReference>
<feature type="transmembrane region" description="Helical" evidence="6">
    <location>
        <begin position="479"/>
        <end position="500"/>
    </location>
</feature>
<dbReference type="InterPro" id="IPR024923">
    <property type="entry name" value="PG_synth_SpoVB"/>
</dbReference>
<feature type="transmembrane region" description="Helical" evidence="6">
    <location>
        <begin position="386"/>
        <end position="407"/>
    </location>
</feature>
<feature type="transmembrane region" description="Helical" evidence="6">
    <location>
        <begin position="322"/>
        <end position="341"/>
    </location>
</feature>
<comment type="subcellular location">
    <subcellularLocation>
        <location evidence="1">Cell membrane</location>
        <topology evidence="1">Multi-pass membrane protein</topology>
    </subcellularLocation>
</comment>
<proteinExistence type="predicted"/>
<dbReference type="RefSeq" id="WP_216415069.1">
    <property type="nucleotide sequence ID" value="NZ_JAHLQK010000001.1"/>
</dbReference>
<evidence type="ECO:0000256" key="6">
    <source>
        <dbReference type="SAM" id="Phobius"/>
    </source>
</evidence>
<protein>
    <submittedName>
        <fullName evidence="7">Stage V sporulation protein B</fullName>
    </submittedName>
</protein>
<feature type="transmembrane region" description="Helical" evidence="6">
    <location>
        <begin position="6"/>
        <end position="30"/>
    </location>
</feature>
<dbReference type="EMBL" id="JAHLQK010000001">
    <property type="protein sequence ID" value="MBU5675601.1"/>
    <property type="molecule type" value="Genomic_DNA"/>
</dbReference>
<dbReference type="PANTHER" id="PTHR30250">
    <property type="entry name" value="PST FAMILY PREDICTED COLANIC ACID TRANSPORTER"/>
    <property type="match status" value="1"/>
</dbReference>
<keyword evidence="3 6" id="KW-0812">Transmembrane</keyword>
<feature type="transmembrane region" description="Helical" evidence="6">
    <location>
        <begin position="119"/>
        <end position="144"/>
    </location>
</feature>
<evidence type="ECO:0000256" key="2">
    <source>
        <dbReference type="ARBA" id="ARBA00022475"/>
    </source>
</evidence>
<feature type="transmembrane region" description="Helical" evidence="6">
    <location>
        <begin position="81"/>
        <end position="107"/>
    </location>
</feature>
<reference evidence="7 8" key="1">
    <citation type="submission" date="2021-06" db="EMBL/GenBank/DDBJ databases">
        <authorList>
            <person name="Sun Q."/>
            <person name="Li D."/>
        </authorList>
    </citation>
    <scope>NUCLEOTIDE SEQUENCE [LARGE SCALE GENOMIC DNA]</scope>
    <source>
        <strain evidence="7 8">MSJ-5</strain>
    </source>
</reference>
<feature type="transmembrane region" description="Helical" evidence="6">
    <location>
        <begin position="413"/>
        <end position="434"/>
    </location>
</feature>
<feature type="transmembrane region" description="Helical" evidence="6">
    <location>
        <begin position="181"/>
        <end position="204"/>
    </location>
</feature>
<keyword evidence="2" id="KW-1003">Cell membrane</keyword>